<evidence type="ECO:0000256" key="14">
    <source>
        <dbReference type="ARBA" id="ARBA00025228"/>
    </source>
</evidence>
<feature type="transmembrane region" description="Helical" evidence="19">
    <location>
        <begin position="175"/>
        <end position="208"/>
    </location>
</feature>
<evidence type="ECO:0000256" key="16">
    <source>
        <dbReference type="ARBA" id="ARBA00032853"/>
    </source>
</evidence>
<evidence type="ECO:0000256" key="3">
    <source>
        <dbReference type="ARBA" id="ARBA00004663"/>
    </source>
</evidence>
<evidence type="ECO:0000256" key="19">
    <source>
        <dbReference type="HAMAP-Rule" id="MF_00719"/>
    </source>
</evidence>
<dbReference type="OrthoDB" id="9794223at2"/>
<evidence type="ECO:0000256" key="9">
    <source>
        <dbReference type="ARBA" id="ARBA00022679"/>
    </source>
</evidence>
<gene>
    <name evidence="19" type="primary">cobS</name>
    <name evidence="20" type="ordered locus">Gura_4186</name>
</gene>
<evidence type="ECO:0000313" key="20">
    <source>
        <dbReference type="EMBL" id="ABQ28329.1"/>
    </source>
</evidence>
<feature type="transmembrane region" description="Helical" evidence="19">
    <location>
        <begin position="32"/>
        <end position="52"/>
    </location>
</feature>
<dbReference type="PANTHER" id="PTHR34148">
    <property type="entry name" value="ADENOSYLCOBINAMIDE-GDP RIBAZOLETRANSFERASE"/>
    <property type="match status" value="1"/>
</dbReference>
<dbReference type="HAMAP" id="MF_00719">
    <property type="entry name" value="CobS"/>
    <property type="match status" value="1"/>
</dbReference>
<dbReference type="NCBIfam" id="TIGR00317">
    <property type="entry name" value="cobS"/>
    <property type="match status" value="1"/>
</dbReference>
<dbReference type="AlphaFoldDB" id="A5G961"/>
<sequence length="248" mass="26388">MRLYLIALQFLTIIPLPFSVRCEEEDLGRSMALFPLVGLTIGLFLAGIDYVLGLALPRSVTDLLLVTVLAVVTGALHLDGLADVCDGLAARGGRERFLSVMKDSRTGAVGVVGLVLGILLKYQALLNIPLEYKREALLFFPLIARFSQVQLTVGAKKARQDGLGSAFIGGAGLPQFAIAFVVSLVAGYLLLGIWGAYCTVAVCLATWISKSWFHKRLGGITGDVIGCVNELNEILCLLALLALAGGKL</sequence>
<dbReference type="GO" id="GO:0051073">
    <property type="term" value="F:adenosylcobinamide-GDP ribazoletransferase activity"/>
    <property type="evidence" value="ECO:0007669"/>
    <property type="project" value="UniProtKB-UniRule"/>
</dbReference>
<keyword evidence="9 19" id="KW-0808">Transferase</keyword>
<dbReference type="Pfam" id="PF02654">
    <property type="entry name" value="CobS"/>
    <property type="match status" value="1"/>
</dbReference>
<dbReference type="HOGENOM" id="CLU_057426_1_1_7"/>
<reference evidence="20 21" key="1">
    <citation type="submission" date="2007-05" db="EMBL/GenBank/DDBJ databases">
        <title>Complete sequence of Geobacter uraniireducens Rf4.</title>
        <authorList>
            <consortium name="US DOE Joint Genome Institute"/>
            <person name="Copeland A."/>
            <person name="Lucas S."/>
            <person name="Lapidus A."/>
            <person name="Barry K."/>
            <person name="Detter J.C."/>
            <person name="Glavina del Rio T."/>
            <person name="Hammon N."/>
            <person name="Israni S."/>
            <person name="Dalin E."/>
            <person name="Tice H."/>
            <person name="Pitluck S."/>
            <person name="Chertkov O."/>
            <person name="Brettin T."/>
            <person name="Bruce D."/>
            <person name="Han C."/>
            <person name="Schmutz J."/>
            <person name="Larimer F."/>
            <person name="Land M."/>
            <person name="Hauser L."/>
            <person name="Kyrpides N."/>
            <person name="Mikhailova N."/>
            <person name="Shelobolina E."/>
            <person name="Aklujkar M."/>
            <person name="Lovley D."/>
            <person name="Richardson P."/>
        </authorList>
    </citation>
    <scope>NUCLEOTIDE SEQUENCE [LARGE SCALE GENOMIC DNA]</scope>
    <source>
        <strain evidence="21">ATCC BAA-1134 / JCM 13001 / Rf4</strain>
    </source>
</reference>
<keyword evidence="12 19" id="KW-1133">Transmembrane helix</keyword>
<evidence type="ECO:0000256" key="15">
    <source>
        <dbReference type="ARBA" id="ARBA00032605"/>
    </source>
</evidence>
<evidence type="ECO:0000313" key="21">
    <source>
        <dbReference type="Proteomes" id="UP000006695"/>
    </source>
</evidence>
<dbReference type="GO" id="GO:0008818">
    <property type="term" value="F:cobalamin 5'-phosphate synthase activity"/>
    <property type="evidence" value="ECO:0007669"/>
    <property type="project" value="UniProtKB-UniRule"/>
</dbReference>
<evidence type="ECO:0000256" key="10">
    <source>
        <dbReference type="ARBA" id="ARBA00022692"/>
    </source>
</evidence>
<dbReference type="KEGG" id="gur:Gura_4186"/>
<dbReference type="EC" id="2.7.8.26" evidence="5 19"/>
<dbReference type="RefSeq" id="WP_011940960.1">
    <property type="nucleotide sequence ID" value="NC_009483.1"/>
</dbReference>
<keyword evidence="11 19" id="KW-0460">Magnesium</keyword>
<comment type="pathway">
    <text evidence="3 19">Cofactor biosynthesis; adenosylcobalamin biosynthesis; adenosylcobalamin from cob(II)yrinate a,c-diamide: step 7/7.</text>
</comment>
<keyword evidence="10 19" id="KW-0812">Transmembrane</keyword>
<evidence type="ECO:0000256" key="7">
    <source>
        <dbReference type="ARBA" id="ARBA00022475"/>
    </source>
</evidence>
<dbReference type="GO" id="GO:0009236">
    <property type="term" value="P:cobalamin biosynthetic process"/>
    <property type="evidence" value="ECO:0007669"/>
    <property type="project" value="UniProtKB-UniRule"/>
</dbReference>
<dbReference type="GO" id="GO:0005886">
    <property type="term" value="C:plasma membrane"/>
    <property type="evidence" value="ECO:0007669"/>
    <property type="project" value="UniProtKB-SubCell"/>
</dbReference>
<evidence type="ECO:0000256" key="2">
    <source>
        <dbReference type="ARBA" id="ARBA00004651"/>
    </source>
</evidence>
<evidence type="ECO:0000256" key="18">
    <source>
        <dbReference type="ARBA" id="ARBA00049504"/>
    </source>
</evidence>
<dbReference type="STRING" id="351605.Gura_4186"/>
<evidence type="ECO:0000256" key="8">
    <source>
        <dbReference type="ARBA" id="ARBA00022573"/>
    </source>
</evidence>
<keyword evidence="19" id="KW-0997">Cell inner membrane</keyword>
<keyword evidence="7 19" id="KW-1003">Cell membrane</keyword>
<keyword evidence="13 19" id="KW-0472">Membrane</keyword>
<dbReference type="EMBL" id="CP000698">
    <property type="protein sequence ID" value="ABQ28329.1"/>
    <property type="molecule type" value="Genomic_DNA"/>
</dbReference>
<comment type="function">
    <text evidence="14 19">Joins adenosylcobinamide-GDP and alpha-ribazole to generate adenosylcobalamin (Ado-cobalamin). Also synthesizes adenosylcobalamin 5'-phosphate from adenosylcobinamide-GDP and alpha-ribazole 5'-phosphate.</text>
</comment>
<evidence type="ECO:0000256" key="1">
    <source>
        <dbReference type="ARBA" id="ARBA00001946"/>
    </source>
</evidence>
<comment type="catalytic activity">
    <reaction evidence="17 19">
        <text>alpha-ribazole + adenosylcob(III)inamide-GDP = adenosylcob(III)alamin + GMP + H(+)</text>
        <dbReference type="Rhea" id="RHEA:16049"/>
        <dbReference type="ChEBI" id="CHEBI:10329"/>
        <dbReference type="ChEBI" id="CHEBI:15378"/>
        <dbReference type="ChEBI" id="CHEBI:18408"/>
        <dbReference type="ChEBI" id="CHEBI:58115"/>
        <dbReference type="ChEBI" id="CHEBI:60487"/>
        <dbReference type="EC" id="2.7.8.26"/>
    </reaction>
</comment>
<evidence type="ECO:0000256" key="4">
    <source>
        <dbReference type="ARBA" id="ARBA00010561"/>
    </source>
</evidence>
<dbReference type="InterPro" id="IPR003805">
    <property type="entry name" value="CobS"/>
</dbReference>
<keyword evidence="8 19" id="KW-0169">Cobalamin biosynthesis</keyword>
<dbReference type="UniPathway" id="UPA00148">
    <property type="reaction ID" value="UER00238"/>
</dbReference>
<evidence type="ECO:0000256" key="5">
    <source>
        <dbReference type="ARBA" id="ARBA00013200"/>
    </source>
</evidence>
<dbReference type="PANTHER" id="PTHR34148:SF1">
    <property type="entry name" value="ADENOSYLCOBINAMIDE-GDP RIBAZOLETRANSFERASE"/>
    <property type="match status" value="1"/>
</dbReference>
<evidence type="ECO:0000256" key="6">
    <source>
        <dbReference type="ARBA" id="ARBA00015850"/>
    </source>
</evidence>
<comment type="similarity">
    <text evidence="4 19">Belongs to the CobS family.</text>
</comment>
<comment type="subcellular location">
    <subcellularLocation>
        <location evidence="19">Cell inner membrane</location>
        <topology evidence="19">Multi-pass membrane protein</topology>
    </subcellularLocation>
    <subcellularLocation>
        <location evidence="2">Cell membrane</location>
        <topology evidence="2">Multi-pass membrane protein</topology>
    </subcellularLocation>
</comment>
<evidence type="ECO:0000256" key="11">
    <source>
        <dbReference type="ARBA" id="ARBA00022842"/>
    </source>
</evidence>
<accession>A5G961</accession>
<protein>
    <recommendedName>
        <fullName evidence="6 19">Adenosylcobinamide-GDP ribazoletransferase</fullName>
        <ecNumber evidence="5 19">2.7.8.26</ecNumber>
    </recommendedName>
    <alternativeName>
        <fullName evidence="16 19">Cobalamin synthase</fullName>
    </alternativeName>
    <alternativeName>
        <fullName evidence="15 19">Cobalamin-5'-phosphate synthase</fullName>
    </alternativeName>
</protein>
<comment type="catalytic activity">
    <reaction evidence="18 19">
        <text>alpha-ribazole 5'-phosphate + adenosylcob(III)inamide-GDP = adenosylcob(III)alamin 5'-phosphate + GMP + H(+)</text>
        <dbReference type="Rhea" id="RHEA:23560"/>
        <dbReference type="ChEBI" id="CHEBI:15378"/>
        <dbReference type="ChEBI" id="CHEBI:57918"/>
        <dbReference type="ChEBI" id="CHEBI:58115"/>
        <dbReference type="ChEBI" id="CHEBI:60487"/>
        <dbReference type="ChEBI" id="CHEBI:60493"/>
        <dbReference type="EC" id="2.7.8.26"/>
    </reaction>
</comment>
<feature type="transmembrane region" description="Helical" evidence="19">
    <location>
        <begin position="59"/>
        <end position="78"/>
    </location>
</feature>
<evidence type="ECO:0000256" key="12">
    <source>
        <dbReference type="ARBA" id="ARBA00022989"/>
    </source>
</evidence>
<name>A5G961_GEOUR</name>
<proteinExistence type="inferred from homology"/>
<evidence type="ECO:0000256" key="17">
    <source>
        <dbReference type="ARBA" id="ARBA00048623"/>
    </source>
</evidence>
<comment type="cofactor">
    <cofactor evidence="1 19">
        <name>Mg(2+)</name>
        <dbReference type="ChEBI" id="CHEBI:18420"/>
    </cofactor>
</comment>
<dbReference type="Proteomes" id="UP000006695">
    <property type="component" value="Chromosome"/>
</dbReference>
<organism evidence="20 21">
    <name type="scientific">Geotalea uraniireducens (strain Rf4)</name>
    <name type="common">Geobacter uraniireducens</name>
    <dbReference type="NCBI Taxonomy" id="351605"/>
    <lineage>
        <taxon>Bacteria</taxon>
        <taxon>Pseudomonadati</taxon>
        <taxon>Thermodesulfobacteriota</taxon>
        <taxon>Desulfuromonadia</taxon>
        <taxon>Geobacterales</taxon>
        <taxon>Geobacteraceae</taxon>
        <taxon>Geotalea</taxon>
    </lineage>
</organism>
<evidence type="ECO:0000256" key="13">
    <source>
        <dbReference type="ARBA" id="ARBA00023136"/>
    </source>
</evidence>
<feature type="transmembrane region" description="Helical" evidence="19">
    <location>
        <begin position="106"/>
        <end position="124"/>
    </location>
</feature>
<keyword evidence="21" id="KW-1185">Reference proteome</keyword>